<dbReference type="OrthoDB" id="9772736at2"/>
<dbReference type="RefSeq" id="WP_052652568.1">
    <property type="nucleotide sequence ID" value="NZ_CCXS01000001.1"/>
</dbReference>
<evidence type="ECO:0000256" key="2">
    <source>
        <dbReference type="ARBA" id="ARBA00023002"/>
    </source>
</evidence>
<dbReference type="Pfam" id="PF00724">
    <property type="entry name" value="Oxidored_FMN"/>
    <property type="match status" value="1"/>
</dbReference>
<dbReference type="InterPro" id="IPR013785">
    <property type="entry name" value="Aldolase_TIM"/>
</dbReference>
<name>A0A098EN19_9BACL</name>
<evidence type="ECO:0000259" key="4">
    <source>
        <dbReference type="Pfam" id="PF00724"/>
    </source>
</evidence>
<gene>
    <name evidence="5" type="ORF">BN1080_02687</name>
</gene>
<dbReference type="PANTHER" id="PTHR43656">
    <property type="entry name" value="BINDING OXIDOREDUCTASE, PUTATIVE (AFU_ORTHOLOGUE AFUA_2G08260)-RELATED"/>
    <property type="match status" value="1"/>
</dbReference>
<keyword evidence="1" id="KW-0285">Flavoprotein</keyword>
<feature type="region of interest" description="Disordered" evidence="3">
    <location>
        <begin position="123"/>
        <end position="142"/>
    </location>
</feature>
<dbReference type="GO" id="GO:0010181">
    <property type="term" value="F:FMN binding"/>
    <property type="evidence" value="ECO:0007669"/>
    <property type="project" value="InterPro"/>
</dbReference>
<dbReference type="AlphaFoldDB" id="A0A098EN19"/>
<dbReference type="InterPro" id="IPR001155">
    <property type="entry name" value="OxRdtase_FMN_N"/>
</dbReference>
<feature type="domain" description="NADH:flavin oxidoreductase/NADH oxidase N-terminal" evidence="4">
    <location>
        <begin position="8"/>
        <end position="338"/>
    </location>
</feature>
<dbReference type="GO" id="GO:0016491">
    <property type="term" value="F:oxidoreductase activity"/>
    <property type="evidence" value="ECO:0007669"/>
    <property type="project" value="UniProtKB-KW"/>
</dbReference>
<evidence type="ECO:0000313" key="5">
    <source>
        <dbReference type="EMBL" id="CEG23683.1"/>
    </source>
</evidence>
<proteinExistence type="predicted"/>
<organism evidence="5 6">
    <name type="scientific">Planococcus massiliensis</name>
    <dbReference type="NCBI Taxonomy" id="1499687"/>
    <lineage>
        <taxon>Bacteria</taxon>
        <taxon>Bacillati</taxon>
        <taxon>Bacillota</taxon>
        <taxon>Bacilli</taxon>
        <taxon>Bacillales</taxon>
        <taxon>Caryophanaceae</taxon>
        <taxon>Planococcus</taxon>
    </lineage>
</organism>
<dbReference type="PANTHER" id="PTHR43656:SF2">
    <property type="entry name" value="BINDING OXIDOREDUCTASE, PUTATIVE (AFU_ORTHOLOGUE AFUA_2G08260)-RELATED"/>
    <property type="match status" value="1"/>
</dbReference>
<evidence type="ECO:0000256" key="3">
    <source>
        <dbReference type="SAM" id="MobiDB-lite"/>
    </source>
</evidence>
<dbReference type="SUPFAM" id="SSF51395">
    <property type="entry name" value="FMN-linked oxidoreductases"/>
    <property type="match status" value="1"/>
</dbReference>
<dbReference type="STRING" id="1499687.BN1080_02687"/>
<accession>A0A098EN19</accession>
<dbReference type="Proteomes" id="UP000043699">
    <property type="component" value="Unassembled WGS sequence"/>
</dbReference>
<keyword evidence="6" id="KW-1185">Reference proteome</keyword>
<dbReference type="Gene3D" id="3.20.20.70">
    <property type="entry name" value="Aldolase class I"/>
    <property type="match status" value="1"/>
</dbReference>
<dbReference type="EMBL" id="CCXS01000001">
    <property type="protein sequence ID" value="CEG23683.1"/>
    <property type="molecule type" value="Genomic_DNA"/>
</dbReference>
<dbReference type="CDD" id="cd04735">
    <property type="entry name" value="OYE_like_4_FMN"/>
    <property type="match status" value="1"/>
</dbReference>
<protein>
    <submittedName>
        <fullName evidence="5">NADH oxidase</fullName>
    </submittedName>
</protein>
<dbReference type="InterPro" id="IPR051799">
    <property type="entry name" value="NADH_flavin_oxidoreductase"/>
</dbReference>
<keyword evidence="2" id="KW-0560">Oxidoreductase</keyword>
<evidence type="ECO:0000256" key="1">
    <source>
        <dbReference type="ARBA" id="ARBA00022630"/>
    </source>
</evidence>
<reference evidence="5 6" key="1">
    <citation type="submission" date="2014-09" db="EMBL/GenBank/DDBJ databases">
        <authorList>
            <person name="Urmite Genomes Urmite Genomes"/>
        </authorList>
    </citation>
    <scope>NUCLEOTIDE SEQUENCE [LARGE SCALE GENOMIC DNA]</scope>
    <source>
        <strain evidence="5 6">ES2</strain>
    </source>
</reference>
<sequence length="373" mass="41118">MAIKIDSIFEPYTFTAGLKVENRVMMAPMTTSSSDANGDVTDDELKYYHRRAKSGVGAVITACAHVEPLGIGFPNAFGADSDERIESLARLADAIHEGGAKAILQIYHAGRMSNSKLLNGEQPISASDIPSVRPNAETPREMSAAEIEESIRAFGEATRRAIKAGFDGVEIHGANTYLIQQFFSPHSNRRTDKWGGDVMERMAFPLAVVESIQEAVAKYAEKPFVVGYRLSPEEREEPGITMEDTLKFAAALADKGIDYLHASVGKFFGGSIREEDSRSRVVMLQEHVGDRIPVIGVGGLQTVDQVKEALDVTPFVSLGHALIMDPDWLLKVKKSQEQEIYQALYLSKKDELDIPDDLWDTIVNIPGWFKIED</sequence>
<evidence type="ECO:0000313" key="6">
    <source>
        <dbReference type="Proteomes" id="UP000043699"/>
    </source>
</evidence>